<dbReference type="Proteomes" id="UP000591131">
    <property type="component" value="Unassembled WGS sequence"/>
</dbReference>
<feature type="region of interest" description="Disordered" evidence="2">
    <location>
        <begin position="704"/>
        <end position="733"/>
    </location>
</feature>
<gene>
    <name evidence="3" type="ORF">FOL47_004532</name>
</gene>
<feature type="region of interest" description="Disordered" evidence="2">
    <location>
        <begin position="342"/>
        <end position="414"/>
    </location>
</feature>
<feature type="compositionally biased region" description="Basic residues" evidence="2">
    <location>
        <begin position="389"/>
        <end position="402"/>
    </location>
</feature>
<feature type="region of interest" description="Disordered" evidence="2">
    <location>
        <begin position="523"/>
        <end position="573"/>
    </location>
</feature>
<feature type="coiled-coil region" evidence="1">
    <location>
        <begin position="814"/>
        <end position="935"/>
    </location>
</feature>
<dbReference type="EMBL" id="JAAPAO010000258">
    <property type="protein sequence ID" value="KAF4665498.1"/>
    <property type="molecule type" value="Genomic_DNA"/>
</dbReference>
<dbReference type="PANTHER" id="PTHR23159:SF31">
    <property type="entry name" value="CENTROSOME-ASSOCIATED PROTEIN CEP250 ISOFORM X1"/>
    <property type="match status" value="1"/>
</dbReference>
<accession>A0A7J6M1Q1</accession>
<evidence type="ECO:0000256" key="1">
    <source>
        <dbReference type="SAM" id="Coils"/>
    </source>
</evidence>
<sequence length="1665" mass="186872">MFKWLSSFRDSLWSSSQSRAALEIQLEFGDKRTGKRGPVLASGIITIEGKEIAYCLTPSVLELYSLDDEFKKAKLEHSHTPREGQSFTCGGQGFIAGNPVIYLGCQERNLIEVFAPQQKTVIHTYFTSPSEGDAATTAEGLMDGITCMTIVPAREDEGVDRTAVVAGSTSGMVYAFNSLDSPAPSGVLNLTLPNVGEGQEQPGRRSPPAVTAVCYLHDEFWVGLENGSIVVLDREFTKLDTLTSPSSIPSAESGDEASAGGRPRAQSFSGDGSHDAITCINYCEMLDVVFTLAAHHTVVLWRREDRSIEHVYPTSIMTCGTPLSAFTVVQLNVKMELPVIAGGNPADGAGGDQEGDQEESRNDGSDDNSEEAGDREQSAEGADAGTTTPKKKHHKKKGKKHSKPGEEAAQQAANVQEVEKPVALMVLGGTDGSIVLRQLVKRATDSRLQIILLRHYESIADFQRREDEENYDEYLCPLTSLVYVPSKKCILVGDAGCRVHGFGPLDEIVLDCSSMIRSMVEHQEDRDALPLGRPDLVASPGGEAPTDSGGECVSEIDLDDESPKRGDDLDDDKPMPQIDRFMQSEDVPSLLEFSIDVNESLAVCGKDGGVLAVRDKENVEMSNTLEGHHDCSTDKKDFGDRAGKAVVVLSPTPPVMTPPPKGPRPRPRTVEAAARPMTARSSGAANLAPPNTSRSLIGEDVFMNERGIPPRPKSVGGSGATRRAPTNMHHAHPSGNCDISLLSSYRIPSPSNSSAISGDSKVVTSTAPNLASRPSTMRPTINDLAQKGHEVCTCGASKIWERIRARHVAELQEAKKVKQSAAKIREEARALERDKTMMEEQMQHLKSSKEDLQKQKQRVQAMWENTKKMQSRELEFKEQVMELEAQRTSLMREKERLVIEAQELRSHEEVLRGEMKRSHDEAAEWKEQVELLTKQTCDCDAKLTALETRQKILNAQEAKWKSELKANKEEVKKAEMAVEQATKQLNDQAVDLAKREAALAATKKELHVEKEKLRSEREASDWEFSKLQAAKENADTRQEAIERREAAIEEELKRIEEQRNEILTLEAELTKMKEEEKLERAALREEKEASIAERSKSQAMLEELEAKRNELEAAELAIKEEIQKLDERRTALEQREAELQKANEELTVERQCLAKDREMAVCEYDKNQTISKDLNSRMEELQRTEASVEEMKARLEDQAADLENREAALKYAMEELNVERGVLREEREFNERKYFEVQSSLDALSARKEELEEREAAADEKLESLNDHTQQLKVKEEELRQMSQELESEKEALKEEKGVNERERSNVQTILQCIKAKKEEISKTEKAIEEDRQNLDAERMAFETQRQELQNEREETTLERKRITEEKAAAEEERSKNIATLKEIEIKEEEVRKAGASLEEARHSLDEHRKELERRETAVLQARERVAAEQEKLAEEKKTIDQEKSKVRAALESLNAREVSGGRHASQELESGKASIAEEKETVKLELSRLQAASEDLNARTEEIQKREAAVEERTSMLYTDASELKNKEAELERISQELSSERNILIEQRNANEREHARTQSALKELDARKEEIEKAENSIAEAQRRLDDHSSELAHQKATLMREIEELDLAKMNLDEERAAGDDLRMNNQTMLEEIELKRVGIREINHLPFNTLNRAHLDLTME</sequence>
<evidence type="ECO:0000313" key="3">
    <source>
        <dbReference type="EMBL" id="KAF4665498.1"/>
    </source>
</evidence>
<keyword evidence="4" id="KW-1185">Reference proteome</keyword>
<feature type="region of interest" description="Disordered" evidence="2">
    <location>
        <begin position="1247"/>
        <end position="1302"/>
    </location>
</feature>
<name>A0A7J6M1Q1_PERCH</name>
<protein>
    <submittedName>
        <fullName evidence="3">Uncharacterized protein</fullName>
    </submittedName>
</protein>
<feature type="region of interest" description="Disordered" evidence="2">
    <location>
        <begin position="242"/>
        <end position="271"/>
    </location>
</feature>
<evidence type="ECO:0000313" key="4">
    <source>
        <dbReference type="Proteomes" id="UP000591131"/>
    </source>
</evidence>
<reference evidence="3 4" key="1">
    <citation type="submission" date="2020-04" db="EMBL/GenBank/DDBJ databases">
        <title>Perkinsus chesapeaki whole genome sequence.</title>
        <authorList>
            <person name="Bogema D.R."/>
        </authorList>
    </citation>
    <scope>NUCLEOTIDE SEQUENCE [LARGE SCALE GENOMIC DNA]</scope>
    <source>
        <strain evidence="3">ATCC PRA-425</strain>
    </source>
</reference>
<proteinExistence type="predicted"/>
<feature type="compositionally biased region" description="Basic and acidic residues" evidence="2">
    <location>
        <begin position="1247"/>
        <end position="1266"/>
    </location>
</feature>
<comment type="caution">
    <text evidence="3">The sequence shown here is derived from an EMBL/GenBank/DDBJ whole genome shotgun (WGS) entry which is preliminary data.</text>
</comment>
<feature type="compositionally biased region" description="Basic and acidic residues" evidence="2">
    <location>
        <begin position="1287"/>
        <end position="1302"/>
    </location>
</feature>
<organism evidence="3 4">
    <name type="scientific">Perkinsus chesapeaki</name>
    <name type="common">Clam parasite</name>
    <name type="synonym">Perkinsus andrewsi</name>
    <dbReference type="NCBI Taxonomy" id="330153"/>
    <lineage>
        <taxon>Eukaryota</taxon>
        <taxon>Sar</taxon>
        <taxon>Alveolata</taxon>
        <taxon>Perkinsozoa</taxon>
        <taxon>Perkinsea</taxon>
        <taxon>Perkinsida</taxon>
        <taxon>Perkinsidae</taxon>
        <taxon>Perkinsus</taxon>
    </lineage>
</organism>
<feature type="region of interest" description="Disordered" evidence="2">
    <location>
        <begin position="1455"/>
        <end position="1474"/>
    </location>
</feature>
<dbReference type="InterPro" id="IPR036322">
    <property type="entry name" value="WD40_repeat_dom_sf"/>
</dbReference>
<dbReference type="Gene3D" id="2.130.10.10">
    <property type="entry name" value="YVTN repeat-like/Quinoprotein amine dehydrogenase"/>
    <property type="match status" value="1"/>
</dbReference>
<evidence type="ECO:0000256" key="2">
    <source>
        <dbReference type="SAM" id="MobiDB-lite"/>
    </source>
</evidence>
<dbReference type="SUPFAM" id="SSF50978">
    <property type="entry name" value="WD40 repeat-like"/>
    <property type="match status" value="1"/>
</dbReference>
<dbReference type="InterPro" id="IPR015943">
    <property type="entry name" value="WD40/YVTN_repeat-like_dom_sf"/>
</dbReference>
<keyword evidence="1" id="KW-0175">Coiled coil</keyword>
<feature type="compositionally biased region" description="Basic and acidic residues" evidence="2">
    <location>
        <begin position="1465"/>
        <end position="1474"/>
    </location>
</feature>
<feature type="region of interest" description="Disordered" evidence="2">
    <location>
        <begin position="1342"/>
        <end position="1374"/>
    </location>
</feature>
<dbReference type="OrthoDB" id="430866at2759"/>
<feature type="region of interest" description="Disordered" evidence="2">
    <location>
        <begin position="1392"/>
        <end position="1413"/>
    </location>
</feature>
<dbReference type="PANTHER" id="PTHR23159">
    <property type="entry name" value="CENTROSOMAL PROTEIN 2"/>
    <property type="match status" value="1"/>
</dbReference>